<dbReference type="AlphaFoldDB" id="A0A8J6NVK9"/>
<sequence length="507" mass="58318">MAKYKRYDYSQNVLIPVSYHEQLMPGTLEFAIHTLVDSHMDLSIFEDRYNNDETGRSAYDPKILLKVVLFGYSRGLIPSRRIEQACRENVVFMALSCGQQPDHSTIAAFVSSMKDEILFLFRDVLLVCEQEGLLGGTSFALDGCKLSSNASRRWTGTISEIKKKKERIEKRVKQLLDQQLDTDQRDEGEDDRPSSILKREKQIERLQNKAERIEQWLKETGPKIGKRGLEIKSNVTDNESATLVSVHGTIQGYNAQALVDSKKQVVIHGEAFGEDDFHLVDPMLEGAKSNMEAVGCDEDYFEGKTLTADSNYHSPNSLKKCNQEKLDAYIPDKRYRSRDPKFQDNRRKRYKRVDRFRLEDFDHNENTDEYRCPNGKMLTLKVKQTVKDGVIYRMYAANKADCEDCGLKIKCLRRKNAKRKIISVPIGSVPGNLTKAMQEKIDSDQGKKIYSQRIAIVEPVFANIRTHKQMNRLTLRGKNKVNVQWLLYCMIHNIGKILRYGPNYGFT</sequence>
<dbReference type="PANTHER" id="PTHR33408">
    <property type="entry name" value="TRANSPOSASE"/>
    <property type="match status" value="1"/>
</dbReference>
<evidence type="ECO:0000256" key="1">
    <source>
        <dbReference type="SAM" id="MobiDB-lite"/>
    </source>
</evidence>
<organism evidence="4 5">
    <name type="scientific">Candidatus Desulfatibia vada</name>
    <dbReference type="NCBI Taxonomy" id="2841696"/>
    <lineage>
        <taxon>Bacteria</taxon>
        <taxon>Pseudomonadati</taxon>
        <taxon>Thermodesulfobacteriota</taxon>
        <taxon>Desulfobacteria</taxon>
        <taxon>Desulfobacterales</taxon>
        <taxon>Desulfobacterales incertae sedis</taxon>
        <taxon>Candidatus Desulfatibia</taxon>
    </lineage>
</organism>
<evidence type="ECO:0000313" key="4">
    <source>
        <dbReference type="EMBL" id="MBC8434159.1"/>
    </source>
</evidence>
<dbReference type="InterPro" id="IPR008490">
    <property type="entry name" value="Transposase_InsH_N"/>
</dbReference>
<dbReference type="InterPro" id="IPR047629">
    <property type="entry name" value="IS1182_transpos"/>
</dbReference>
<reference evidence="4 5" key="1">
    <citation type="submission" date="2020-08" db="EMBL/GenBank/DDBJ databases">
        <title>Bridging the membrane lipid divide: bacteria of the FCB group superphylum have the potential to synthesize archaeal ether lipids.</title>
        <authorList>
            <person name="Villanueva L."/>
            <person name="Von Meijenfeldt F.A.B."/>
            <person name="Westbye A.B."/>
            <person name="Yadav S."/>
            <person name="Hopmans E.C."/>
            <person name="Dutilh B.E."/>
            <person name="Sinninghe Damste J.S."/>
        </authorList>
    </citation>
    <scope>NUCLEOTIDE SEQUENCE [LARGE SCALE GENOMIC DNA]</scope>
    <source>
        <strain evidence="4">NIOZ-UU17</strain>
    </source>
</reference>
<feature type="domain" description="Transposase DDE" evidence="3">
    <location>
        <begin position="372"/>
        <end position="497"/>
    </location>
</feature>
<feature type="domain" description="Transposase InsH N-terminal" evidence="2">
    <location>
        <begin position="23"/>
        <end position="110"/>
    </location>
</feature>
<dbReference type="Pfam" id="PF05598">
    <property type="entry name" value="DUF772"/>
    <property type="match status" value="1"/>
</dbReference>
<evidence type="ECO:0000313" key="5">
    <source>
        <dbReference type="Proteomes" id="UP000605201"/>
    </source>
</evidence>
<name>A0A8J6NVK9_9BACT</name>
<evidence type="ECO:0000259" key="3">
    <source>
        <dbReference type="Pfam" id="PF13751"/>
    </source>
</evidence>
<comment type="caution">
    <text evidence="4">The sequence shown here is derived from an EMBL/GenBank/DDBJ whole genome shotgun (WGS) entry which is preliminary data.</text>
</comment>
<evidence type="ECO:0000259" key="2">
    <source>
        <dbReference type="Pfam" id="PF05598"/>
    </source>
</evidence>
<gene>
    <name evidence="4" type="ORF">H8D96_19805</name>
</gene>
<proteinExistence type="predicted"/>
<dbReference type="Proteomes" id="UP000605201">
    <property type="component" value="Unassembled WGS sequence"/>
</dbReference>
<protein>
    <submittedName>
        <fullName evidence="4">IS1182 family transposase</fullName>
    </submittedName>
</protein>
<dbReference type="EMBL" id="JACNIG010000394">
    <property type="protein sequence ID" value="MBC8434159.1"/>
    <property type="molecule type" value="Genomic_DNA"/>
</dbReference>
<dbReference type="Pfam" id="PF13751">
    <property type="entry name" value="DDE_Tnp_1_6"/>
    <property type="match status" value="1"/>
</dbReference>
<dbReference type="InterPro" id="IPR025668">
    <property type="entry name" value="Tnp_DDE_dom"/>
</dbReference>
<dbReference type="NCBIfam" id="NF033551">
    <property type="entry name" value="transpos_IS1182"/>
    <property type="match status" value="1"/>
</dbReference>
<accession>A0A8J6NVK9</accession>
<feature type="region of interest" description="Disordered" evidence="1">
    <location>
        <begin position="179"/>
        <end position="198"/>
    </location>
</feature>